<feature type="compositionally biased region" description="Acidic residues" evidence="1">
    <location>
        <begin position="146"/>
        <end position="163"/>
    </location>
</feature>
<protein>
    <submittedName>
        <fullName evidence="2">Uncharacterized protein</fullName>
    </submittedName>
</protein>
<dbReference type="EMBL" id="CP144745">
    <property type="protein sequence ID" value="WVZ52915.1"/>
    <property type="molecule type" value="Genomic_DNA"/>
</dbReference>
<reference evidence="2 3" key="1">
    <citation type="submission" date="2024-02" db="EMBL/GenBank/DDBJ databases">
        <title>High-quality chromosome-scale genome assembly of Pensacola bahiagrass (Paspalum notatum Flugge var. saurae).</title>
        <authorList>
            <person name="Vega J.M."/>
            <person name="Podio M."/>
            <person name="Orjuela J."/>
            <person name="Siena L.A."/>
            <person name="Pessino S.C."/>
            <person name="Combes M.C."/>
            <person name="Mariac C."/>
            <person name="Albertini E."/>
            <person name="Pupilli F."/>
            <person name="Ortiz J.P.A."/>
            <person name="Leblanc O."/>
        </authorList>
    </citation>
    <scope>NUCLEOTIDE SEQUENCE [LARGE SCALE GENOMIC DNA]</scope>
    <source>
        <strain evidence="2">R1</strain>
        <tissue evidence="2">Leaf</tissue>
    </source>
</reference>
<accession>A0AAQ3PK33</accession>
<proteinExistence type="predicted"/>
<evidence type="ECO:0000313" key="2">
    <source>
        <dbReference type="EMBL" id="WVZ52915.1"/>
    </source>
</evidence>
<feature type="compositionally biased region" description="Basic and acidic residues" evidence="1">
    <location>
        <begin position="1"/>
        <end position="22"/>
    </location>
</feature>
<feature type="region of interest" description="Disordered" evidence="1">
    <location>
        <begin position="144"/>
        <end position="163"/>
    </location>
</feature>
<dbReference type="Proteomes" id="UP001341281">
    <property type="component" value="Chromosome 01"/>
</dbReference>
<evidence type="ECO:0000313" key="3">
    <source>
        <dbReference type="Proteomes" id="UP001341281"/>
    </source>
</evidence>
<evidence type="ECO:0000256" key="1">
    <source>
        <dbReference type="SAM" id="MobiDB-lite"/>
    </source>
</evidence>
<organism evidence="2 3">
    <name type="scientific">Paspalum notatum var. saurae</name>
    <dbReference type="NCBI Taxonomy" id="547442"/>
    <lineage>
        <taxon>Eukaryota</taxon>
        <taxon>Viridiplantae</taxon>
        <taxon>Streptophyta</taxon>
        <taxon>Embryophyta</taxon>
        <taxon>Tracheophyta</taxon>
        <taxon>Spermatophyta</taxon>
        <taxon>Magnoliopsida</taxon>
        <taxon>Liliopsida</taxon>
        <taxon>Poales</taxon>
        <taxon>Poaceae</taxon>
        <taxon>PACMAD clade</taxon>
        <taxon>Panicoideae</taxon>
        <taxon>Andropogonodae</taxon>
        <taxon>Paspaleae</taxon>
        <taxon>Paspalinae</taxon>
        <taxon>Paspalum</taxon>
    </lineage>
</organism>
<name>A0AAQ3PK33_PASNO</name>
<keyword evidence="3" id="KW-1185">Reference proteome</keyword>
<feature type="region of interest" description="Disordered" evidence="1">
    <location>
        <begin position="1"/>
        <end position="23"/>
    </location>
</feature>
<dbReference type="AlphaFoldDB" id="A0AAQ3PK33"/>
<gene>
    <name evidence="2" type="ORF">U9M48_003914</name>
</gene>
<sequence>MEERHRPEMEDLGGRSHPDRGPAMDLVESMEGEYPPGYLEVAKIQYYDNVMRSFLEMKSDQDLMLMFSKHIKAKVITMFIGYSDASEQYEPIIEWEFDDQMQLNKNLDKGDDNYLRNPLPRNEHVGVDEESIVAWSDKATDKDYIPDDDFKDGNEDESEDELDVEVEEDEELVRKNHCAHNCNQVLEKAGEECNQVLDM</sequence>